<comment type="subunit">
    <text evidence="9">A connexon is composed of a hexamer of connexins.</text>
</comment>
<evidence type="ECO:0000313" key="15">
    <source>
        <dbReference type="Proteomes" id="UP000515159"/>
    </source>
</evidence>
<dbReference type="InterPro" id="IPR019570">
    <property type="entry name" value="Connexin_CCC"/>
</dbReference>
<dbReference type="PANTHER" id="PTHR11984">
    <property type="entry name" value="CONNEXIN"/>
    <property type="match status" value="1"/>
</dbReference>
<keyword evidence="15" id="KW-1185">Reference proteome</keyword>
<feature type="domain" description="Connexin cysteine-rich" evidence="14">
    <location>
        <begin position="168"/>
        <end position="234"/>
    </location>
</feature>
<feature type="region of interest" description="Disordered" evidence="10">
    <location>
        <begin position="267"/>
        <end position="297"/>
    </location>
</feature>
<sequence length="471" mass="53544">MGDWNLLGSTLEEVHVHSTTVGKIWLTILFVFRMLVVGVAAEDVWEDEQDDFVCNTEQPGCRNVCYDRAFPISLIRYWVLQIIFVSFPSLVYMGHALYRLRTLEKERRRKKAQLRAELEALELDREEPRLRLENELRKLEEQRRRNKAPLRGSLLRTYVLHIVTRSVLEVGFMLGQYLLYGFEIAPLYKCARYPCPNTVDCFVSRPTEKIVFMTFMQSIAAVSLLLNIMEVFHLGLRQLRQEIDGGQGEETWEDELDVRQSKKNSALPPLCALSDSSPQKIEASSPSGRQFLPEPQIDPRPIQSLEAEEEPSGQDRNGKGLGTEWQNLADQHRRQLNARCKAALGFQHQRQLQCRPHAARNLPCGSHDSHMECANPDSQDGPKDVQPPAKALRPCLHSSHLRIPRCSRGSFLSRGLPADPDSSDSRNESASSSKRREESPPLPPPPSSGRRIAMASRGRQSKVSAMYRLVV</sequence>
<accession>A0A6P8Q7J2</accession>
<dbReference type="SMART" id="SM01089">
    <property type="entry name" value="Connexin_CCC"/>
    <property type="match status" value="1"/>
</dbReference>
<keyword evidence="8 11" id="KW-0472">Membrane</keyword>
<dbReference type="GeneID" id="117356752"/>
<dbReference type="OrthoDB" id="9939271at2759"/>
<gene>
    <name evidence="16" type="primary">GJA10</name>
</gene>
<protein>
    <recommendedName>
        <fullName evidence="9">Gap junction protein</fullName>
    </recommendedName>
</protein>
<feature type="region of interest" description="Disordered" evidence="10">
    <location>
        <begin position="412"/>
        <end position="471"/>
    </location>
</feature>
<dbReference type="PROSITE" id="PS00408">
    <property type="entry name" value="CONNEXINS_2"/>
    <property type="match status" value="1"/>
</dbReference>
<evidence type="ECO:0000256" key="3">
    <source>
        <dbReference type="ARBA" id="ARBA00022475"/>
    </source>
</evidence>
<dbReference type="PRINTS" id="PR00206">
    <property type="entry name" value="CONNEXIN"/>
</dbReference>
<dbReference type="FunFam" id="1.20.1440.80:FF:000001">
    <property type="entry name" value="Gap junction alpha-1"/>
    <property type="match status" value="1"/>
</dbReference>
<evidence type="ECO:0000259" key="13">
    <source>
        <dbReference type="SMART" id="SM00037"/>
    </source>
</evidence>
<evidence type="ECO:0000256" key="10">
    <source>
        <dbReference type="SAM" id="MobiDB-lite"/>
    </source>
</evidence>
<dbReference type="Gene3D" id="1.20.1440.80">
    <property type="entry name" value="Gap junction channel protein cysteine-rich domain"/>
    <property type="match status" value="1"/>
</dbReference>
<feature type="compositionally biased region" description="Polar residues" evidence="10">
    <location>
        <begin position="274"/>
        <end position="288"/>
    </location>
</feature>
<keyword evidence="6" id="KW-0965">Cell junction</keyword>
<evidence type="ECO:0000256" key="1">
    <source>
        <dbReference type="ARBA" id="ARBA00004610"/>
    </source>
</evidence>
<dbReference type="Pfam" id="PF00029">
    <property type="entry name" value="Connexin"/>
    <property type="match status" value="1"/>
</dbReference>
<dbReference type="GO" id="GO:0005922">
    <property type="term" value="C:connexin complex"/>
    <property type="evidence" value="ECO:0007669"/>
    <property type="project" value="InterPro"/>
</dbReference>
<evidence type="ECO:0000256" key="9">
    <source>
        <dbReference type="RuleBase" id="RU000630"/>
    </source>
</evidence>
<dbReference type="RefSeq" id="XP_033792269.1">
    <property type="nucleotide sequence ID" value="XM_033936378.1"/>
</dbReference>
<comment type="function">
    <text evidence="9">One gap junction consists of a cluster of closely packed pairs of transmembrane channels, the connexons, through which materials of low MW diffuse from one cell to a neighboring cell.</text>
</comment>
<keyword evidence="3" id="KW-1003">Cell membrane</keyword>
<dbReference type="InterPro" id="IPR038359">
    <property type="entry name" value="Connexin_N_sf"/>
</dbReference>
<dbReference type="CTD" id="84694"/>
<dbReference type="FunCoup" id="A0A6P8Q7J2">
    <property type="interactions" value="57"/>
</dbReference>
<dbReference type="KEGG" id="gsh:117356752"/>
<dbReference type="GO" id="GO:0005243">
    <property type="term" value="F:gap junction channel activity"/>
    <property type="evidence" value="ECO:0007669"/>
    <property type="project" value="TreeGrafter"/>
</dbReference>
<dbReference type="SMART" id="SM00037">
    <property type="entry name" value="CNX"/>
    <property type="match status" value="1"/>
</dbReference>
<keyword evidence="4 9" id="KW-0812">Transmembrane</keyword>
<evidence type="ECO:0000256" key="4">
    <source>
        <dbReference type="ARBA" id="ARBA00022692"/>
    </source>
</evidence>
<evidence type="ECO:0000256" key="8">
    <source>
        <dbReference type="ARBA" id="ARBA00023136"/>
    </source>
</evidence>
<evidence type="ECO:0000313" key="16">
    <source>
        <dbReference type="RefSeq" id="XP_033792269.1"/>
    </source>
</evidence>
<organism evidence="15 16">
    <name type="scientific">Geotrypetes seraphini</name>
    <name type="common">Gaboon caecilian</name>
    <name type="synonym">Caecilia seraphini</name>
    <dbReference type="NCBI Taxonomy" id="260995"/>
    <lineage>
        <taxon>Eukaryota</taxon>
        <taxon>Metazoa</taxon>
        <taxon>Chordata</taxon>
        <taxon>Craniata</taxon>
        <taxon>Vertebrata</taxon>
        <taxon>Euteleostomi</taxon>
        <taxon>Amphibia</taxon>
        <taxon>Gymnophiona</taxon>
        <taxon>Geotrypetes</taxon>
    </lineage>
</organism>
<evidence type="ECO:0000256" key="7">
    <source>
        <dbReference type="ARBA" id="ARBA00022989"/>
    </source>
</evidence>
<dbReference type="PANTHER" id="PTHR11984:SF9">
    <property type="entry name" value="GAP JUNCTION ALPHA-10 PROTEIN"/>
    <property type="match status" value="1"/>
</dbReference>
<evidence type="ECO:0000256" key="6">
    <source>
        <dbReference type="ARBA" id="ARBA00022949"/>
    </source>
</evidence>
<dbReference type="AlphaFoldDB" id="A0A6P8Q7J2"/>
<dbReference type="InterPro" id="IPR013092">
    <property type="entry name" value="Connexin_N"/>
</dbReference>
<comment type="similarity">
    <text evidence="9">Belongs to the connexin family.</text>
</comment>
<reference evidence="16" key="1">
    <citation type="submission" date="2025-08" db="UniProtKB">
        <authorList>
            <consortium name="RefSeq"/>
        </authorList>
    </citation>
    <scope>IDENTIFICATION</scope>
</reference>
<dbReference type="Proteomes" id="UP000515159">
    <property type="component" value="Chromosome 3"/>
</dbReference>
<dbReference type="PROSITE" id="PS00407">
    <property type="entry name" value="CONNEXINS_1"/>
    <property type="match status" value="1"/>
</dbReference>
<evidence type="ECO:0000256" key="12">
    <source>
        <dbReference type="SAM" id="SignalP"/>
    </source>
</evidence>
<feature type="transmembrane region" description="Helical" evidence="11">
    <location>
        <begin position="210"/>
        <end position="232"/>
    </location>
</feature>
<evidence type="ECO:0000256" key="11">
    <source>
        <dbReference type="SAM" id="Phobius"/>
    </source>
</evidence>
<dbReference type="InParanoid" id="A0A6P8Q7J2"/>
<keyword evidence="12" id="KW-0732">Signal</keyword>
<evidence type="ECO:0000256" key="5">
    <source>
        <dbReference type="ARBA" id="ARBA00022868"/>
    </source>
</evidence>
<evidence type="ECO:0000256" key="2">
    <source>
        <dbReference type="ARBA" id="ARBA00004651"/>
    </source>
</evidence>
<dbReference type="InterPro" id="IPR000500">
    <property type="entry name" value="Connexin"/>
</dbReference>
<keyword evidence="5 9" id="KW-0303">Gap junction</keyword>
<comment type="subcellular location">
    <subcellularLocation>
        <location evidence="1">Cell junction</location>
        <location evidence="1">Gap junction</location>
    </subcellularLocation>
    <subcellularLocation>
        <location evidence="2 9">Cell membrane</location>
        <topology evidence="2 9">Multi-pass membrane protein</topology>
    </subcellularLocation>
</comment>
<evidence type="ECO:0000259" key="14">
    <source>
        <dbReference type="SMART" id="SM01089"/>
    </source>
</evidence>
<dbReference type="GO" id="GO:0007267">
    <property type="term" value="P:cell-cell signaling"/>
    <property type="evidence" value="ECO:0007669"/>
    <property type="project" value="TreeGrafter"/>
</dbReference>
<name>A0A6P8Q7J2_GEOSA</name>
<feature type="signal peptide" evidence="12">
    <location>
        <begin position="1"/>
        <end position="41"/>
    </location>
</feature>
<keyword evidence="7 11" id="KW-1133">Transmembrane helix</keyword>
<proteinExistence type="inferred from homology"/>
<feature type="chain" id="PRO_5027643253" description="Gap junction protein" evidence="12">
    <location>
        <begin position="42"/>
        <end position="471"/>
    </location>
</feature>
<feature type="transmembrane region" description="Helical" evidence="11">
    <location>
        <begin position="78"/>
        <end position="100"/>
    </location>
</feature>
<dbReference type="InterPro" id="IPR017990">
    <property type="entry name" value="Connexin_CS"/>
</dbReference>
<feature type="domain" description="Connexin N-terminal" evidence="13">
    <location>
        <begin position="43"/>
        <end position="76"/>
    </location>
</feature>